<accession>A0A0R1XSZ3</accession>
<keyword evidence="2" id="KW-1185">Reference proteome</keyword>
<dbReference type="SUPFAM" id="SSF53474">
    <property type="entry name" value="alpha/beta-Hydrolases"/>
    <property type="match status" value="1"/>
</dbReference>
<dbReference type="EMBL" id="AZGM01000020">
    <property type="protein sequence ID" value="KRM29779.1"/>
    <property type="molecule type" value="Genomic_DNA"/>
</dbReference>
<evidence type="ECO:0000313" key="1">
    <source>
        <dbReference type="EMBL" id="KRM29779.1"/>
    </source>
</evidence>
<dbReference type="Pfam" id="PF06028">
    <property type="entry name" value="DUF915"/>
    <property type="match status" value="1"/>
</dbReference>
<reference evidence="1 2" key="1">
    <citation type="journal article" date="2015" name="Genome Announc.">
        <title>Expanding the biotechnology potential of lactobacilli through comparative genomics of 213 strains and associated genera.</title>
        <authorList>
            <person name="Sun Z."/>
            <person name="Harris H.M."/>
            <person name="McCann A."/>
            <person name="Guo C."/>
            <person name="Argimon S."/>
            <person name="Zhang W."/>
            <person name="Yang X."/>
            <person name="Jeffery I.B."/>
            <person name="Cooney J.C."/>
            <person name="Kagawa T.F."/>
            <person name="Liu W."/>
            <person name="Song Y."/>
            <person name="Salvetti E."/>
            <person name="Wrobel A."/>
            <person name="Rasinkangas P."/>
            <person name="Parkhill J."/>
            <person name="Rea M.C."/>
            <person name="O'Sullivan O."/>
            <person name="Ritari J."/>
            <person name="Douillard F.P."/>
            <person name="Paul Ross R."/>
            <person name="Yang R."/>
            <person name="Briner A.E."/>
            <person name="Felis G.E."/>
            <person name="de Vos W.M."/>
            <person name="Barrangou R."/>
            <person name="Klaenhammer T.R."/>
            <person name="Caufield P.W."/>
            <person name="Cui Y."/>
            <person name="Zhang H."/>
            <person name="O'Toole P.W."/>
        </authorList>
    </citation>
    <scope>NUCLEOTIDE SEQUENCE [LARGE SCALE GENOMIC DNA]</scope>
    <source>
        <strain evidence="1 2">DSM 6035</strain>
    </source>
</reference>
<name>A0A0R1XSZ3_9LACO</name>
<dbReference type="PATRIC" id="fig|1423782.4.peg.1230"/>
<dbReference type="STRING" id="1423782.FD32_GL001179"/>
<sequence>MTTMKKLFKILLSLLTGFILIGAGIQAYLLRGTAGVPLTRAKYRSDVRYSSTPTILIPGWGGNTVTYQKLINYYQERHIAQKTLTVWISPWGNIRVTGHLNKGDKNALIQVLYDWNYDSTFHPQVKQLSRALSYLHSRYHIDRTNVIVHSYGGTEFMHAYLNSPQLQKDLQLNKVVFLGVPVEESLSSRLNYHYHLIKHSRDKNFIRLRKQMKDWQPTGKLTIYNFMGTKPGSTHTDGEVPLIQSEMLKSLIKGHPTIQYYQKVYPQTTHRQLHDRAVILNQIADKLWMKE</sequence>
<keyword evidence="1" id="KW-0449">Lipoprotein</keyword>
<dbReference type="AlphaFoldDB" id="A0A0R1XSZ3"/>
<dbReference type="OrthoDB" id="2301165at2"/>
<dbReference type="InterPro" id="IPR029058">
    <property type="entry name" value="AB_hydrolase_fold"/>
</dbReference>
<dbReference type="Gene3D" id="3.40.50.1820">
    <property type="entry name" value="alpha/beta hydrolase"/>
    <property type="match status" value="1"/>
</dbReference>
<dbReference type="Proteomes" id="UP000051412">
    <property type="component" value="Unassembled WGS sequence"/>
</dbReference>
<organism evidence="1 2">
    <name type="scientific">Limosilactobacillus panis DSM 6035</name>
    <dbReference type="NCBI Taxonomy" id="1423782"/>
    <lineage>
        <taxon>Bacteria</taxon>
        <taxon>Bacillati</taxon>
        <taxon>Bacillota</taxon>
        <taxon>Bacilli</taxon>
        <taxon>Lactobacillales</taxon>
        <taxon>Lactobacillaceae</taxon>
        <taxon>Limosilactobacillus</taxon>
    </lineage>
</organism>
<gene>
    <name evidence="1" type="ORF">FD32_GL001179</name>
</gene>
<dbReference type="InterPro" id="IPR010315">
    <property type="entry name" value="DUF915_hydro-like"/>
</dbReference>
<proteinExistence type="predicted"/>
<comment type="caution">
    <text evidence="1">The sequence shown here is derived from an EMBL/GenBank/DDBJ whole genome shotgun (WGS) entry which is preliminary data.</text>
</comment>
<evidence type="ECO:0000313" key="2">
    <source>
        <dbReference type="Proteomes" id="UP000051412"/>
    </source>
</evidence>
<protein>
    <submittedName>
        <fullName evidence="1">Lipoprotein</fullName>
    </submittedName>
</protein>